<evidence type="ECO:0000313" key="3">
    <source>
        <dbReference type="Proteomes" id="UP000523161"/>
    </source>
</evidence>
<dbReference type="AlphaFoldDB" id="A0A7Y5AP80"/>
<gene>
    <name evidence="2" type="ORF">HRH59_03060</name>
</gene>
<name>A0A7Y5AP80_9GAMM</name>
<sequence length="122" mass="12923">MTFRHLAILSSVLLFGLGAVWISAPELMLTQWGVQYSDGAVLVSRRAAAFYAGIALMLLLARNAEASKARFALAKGVSLTCLILATLGILEWQSGSATAQILVAVVLEAFLAVAFLLSNKAK</sequence>
<feature type="transmembrane region" description="Helical" evidence="1">
    <location>
        <begin position="71"/>
        <end position="90"/>
    </location>
</feature>
<keyword evidence="1" id="KW-1133">Transmembrane helix</keyword>
<comment type="caution">
    <text evidence="2">The sequence shown here is derived from an EMBL/GenBank/DDBJ whole genome shotgun (WGS) entry which is preliminary data.</text>
</comment>
<feature type="transmembrane region" description="Helical" evidence="1">
    <location>
        <begin position="46"/>
        <end position="64"/>
    </location>
</feature>
<evidence type="ECO:0008006" key="4">
    <source>
        <dbReference type="Google" id="ProtNLM"/>
    </source>
</evidence>
<dbReference type="Proteomes" id="UP000523161">
    <property type="component" value="Unassembled WGS sequence"/>
</dbReference>
<protein>
    <recommendedName>
        <fullName evidence="4">DUF4345 domain-containing protein</fullName>
    </recommendedName>
</protein>
<evidence type="ECO:0000313" key="2">
    <source>
        <dbReference type="EMBL" id="NRQ41555.1"/>
    </source>
</evidence>
<evidence type="ECO:0000256" key="1">
    <source>
        <dbReference type="SAM" id="Phobius"/>
    </source>
</evidence>
<reference evidence="2 3" key="1">
    <citation type="submission" date="2020-06" db="EMBL/GenBank/DDBJ databases">
        <title>Rheinheimera sp. nov., a marine bacterium isolated from coastal.</title>
        <authorList>
            <person name="Yu Q."/>
            <person name="Qi Y."/>
            <person name="Pu J."/>
        </authorList>
    </citation>
    <scope>NUCLEOTIDE SEQUENCE [LARGE SCALE GENOMIC DNA]</scope>
    <source>
        <strain evidence="2 3">YQF-2</strain>
    </source>
</reference>
<proteinExistence type="predicted"/>
<keyword evidence="1" id="KW-0812">Transmembrane</keyword>
<dbReference type="EMBL" id="JABSOD010000002">
    <property type="protein sequence ID" value="NRQ41555.1"/>
    <property type="molecule type" value="Genomic_DNA"/>
</dbReference>
<accession>A0A7Y5AP80</accession>
<keyword evidence="1" id="KW-0472">Membrane</keyword>
<keyword evidence="3" id="KW-1185">Reference proteome</keyword>
<organism evidence="2 3">
    <name type="scientific">Rheinheimera lutimaris</name>
    <dbReference type="NCBI Taxonomy" id="2740584"/>
    <lineage>
        <taxon>Bacteria</taxon>
        <taxon>Pseudomonadati</taxon>
        <taxon>Pseudomonadota</taxon>
        <taxon>Gammaproteobacteria</taxon>
        <taxon>Chromatiales</taxon>
        <taxon>Chromatiaceae</taxon>
        <taxon>Rheinheimera</taxon>
    </lineage>
</organism>
<feature type="transmembrane region" description="Helical" evidence="1">
    <location>
        <begin position="96"/>
        <end position="117"/>
    </location>
</feature>